<dbReference type="InterPro" id="IPR045270">
    <property type="entry name" value="STKc_AGC"/>
</dbReference>
<dbReference type="AlphaFoldDB" id="A0A1X6P829"/>
<dbReference type="CDD" id="cd05123">
    <property type="entry name" value="STKc_AGC"/>
    <property type="match status" value="1"/>
</dbReference>
<feature type="compositionally biased region" description="Gly residues" evidence="6">
    <location>
        <begin position="536"/>
        <end position="546"/>
    </location>
</feature>
<dbReference type="SMART" id="SM00220">
    <property type="entry name" value="S_TKc"/>
    <property type="match status" value="1"/>
</dbReference>
<protein>
    <recommendedName>
        <fullName evidence="7">Protein kinase domain-containing protein</fullName>
    </recommendedName>
</protein>
<feature type="region of interest" description="Disordered" evidence="6">
    <location>
        <begin position="326"/>
        <end position="345"/>
    </location>
</feature>
<evidence type="ECO:0000256" key="5">
    <source>
        <dbReference type="ARBA" id="ARBA00022840"/>
    </source>
</evidence>
<evidence type="ECO:0000256" key="3">
    <source>
        <dbReference type="ARBA" id="ARBA00022741"/>
    </source>
</evidence>
<feature type="compositionally biased region" description="Gly residues" evidence="6">
    <location>
        <begin position="375"/>
        <end position="384"/>
    </location>
</feature>
<dbReference type="Proteomes" id="UP000218209">
    <property type="component" value="Unassembled WGS sequence"/>
</dbReference>
<dbReference type="Gene3D" id="1.10.510.10">
    <property type="entry name" value="Transferase(Phosphotransferase) domain 1"/>
    <property type="match status" value="1"/>
</dbReference>
<evidence type="ECO:0000259" key="7">
    <source>
        <dbReference type="PROSITE" id="PS50011"/>
    </source>
</evidence>
<dbReference type="InterPro" id="IPR011009">
    <property type="entry name" value="Kinase-like_dom_sf"/>
</dbReference>
<feature type="region of interest" description="Disordered" evidence="6">
    <location>
        <begin position="527"/>
        <end position="570"/>
    </location>
</feature>
<feature type="compositionally biased region" description="Basic residues" evidence="6">
    <location>
        <begin position="420"/>
        <end position="431"/>
    </location>
</feature>
<gene>
    <name evidence="8" type="ORF">BU14_0176s0025</name>
</gene>
<accession>A0A1X6P829</accession>
<dbReference type="PANTHER" id="PTHR24351">
    <property type="entry name" value="RIBOSOMAL PROTEIN S6 KINASE"/>
    <property type="match status" value="1"/>
</dbReference>
<dbReference type="SUPFAM" id="SSF56112">
    <property type="entry name" value="Protein kinase-like (PK-like)"/>
    <property type="match status" value="1"/>
</dbReference>
<dbReference type="InterPro" id="IPR008271">
    <property type="entry name" value="Ser/Thr_kinase_AS"/>
</dbReference>
<keyword evidence="2" id="KW-0808">Transferase</keyword>
<sequence>MKVIPKAGLAASSDAVRHALDERLVMEVTPPHRFVLTLRYAFQSPRKLYLCTDYVAGGDLYAFLRRRGRSLGEGAARFVLAELVLGLQHLHAAGVLYRDVKLENILLDASGHVRIADFGLSKLLAAGTAGGGGGGGGGGAPELTRTLCGTKNYCAPEAVRGDAYGLTVDVWAVGVLAYELLCGTTPFDAPDTAAVFARILTRPVEYPPHLSDAAVGLIRGLLVREPGGRLGCGAGGWEDVKAHPFFGGVDWDAVAAGRQTAGNIFASPFVGAAGAGGGGGTAAAAAADGAAAAADKATADAVAGWAEPGGPAARWDADWPVRHRRGRRAAAAASPPRRPRAAPDGVAAAAAAAAAADGVGGATATRPAVVRDAPAGGGAAGGGTSPRTSCVGGPVSSVVGGGSAASVRGATDPRGARPAAPRRRPSRRRGRPTSPRPPGSAGTVAPPPRARRPAAAAASTAAAAAAAGGPSATAWRRAAADATAAAASPAAAVAAAAAAAAVAAAAAAGRPRGRRPAVRVRCSSATASCATRRAAPGGGGGAGGLGPHDAHPPPPHPPPSSPLPAVAAAAAARRQRGAFGALGDGAAVVAVPHPHEGW</sequence>
<evidence type="ECO:0000256" key="1">
    <source>
        <dbReference type="ARBA" id="ARBA00022527"/>
    </source>
</evidence>
<reference evidence="8 9" key="1">
    <citation type="submission" date="2017-03" db="EMBL/GenBank/DDBJ databases">
        <title>WGS assembly of Porphyra umbilicalis.</title>
        <authorList>
            <person name="Brawley S.H."/>
            <person name="Blouin N.A."/>
            <person name="Ficko-Blean E."/>
            <person name="Wheeler G.L."/>
            <person name="Lohr M."/>
            <person name="Goodson H.V."/>
            <person name="Jenkins J.W."/>
            <person name="Blaby-Haas C.E."/>
            <person name="Helliwell K.E."/>
            <person name="Chan C."/>
            <person name="Marriage T."/>
            <person name="Bhattacharya D."/>
            <person name="Klein A.S."/>
            <person name="Badis Y."/>
            <person name="Brodie J."/>
            <person name="Cao Y."/>
            <person name="Collen J."/>
            <person name="Dittami S.M."/>
            <person name="Gachon C.M."/>
            <person name="Green B.R."/>
            <person name="Karpowicz S."/>
            <person name="Kim J.W."/>
            <person name="Kudahl U."/>
            <person name="Lin S."/>
            <person name="Michel G."/>
            <person name="Mittag M."/>
            <person name="Olson B.J."/>
            <person name="Pangilinan J."/>
            <person name="Peng Y."/>
            <person name="Qiu H."/>
            <person name="Shu S."/>
            <person name="Singer J.T."/>
            <person name="Smith A.G."/>
            <person name="Sprecher B.N."/>
            <person name="Wagner V."/>
            <person name="Wang W."/>
            <person name="Wang Z.-Y."/>
            <person name="Yan J."/>
            <person name="Yarish C."/>
            <person name="Zoeuner-Riek S."/>
            <person name="Zhuang Y."/>
            <person name="Zou Y."/>
            <person name="Lindquist E.A."/>
            <person name="Grimwood J."/>
            <person name="Barry K."/>
            <person name="Rokhsar D.S."/>
            <person name="Schmutz J."/>
            <person name="Stiller J.W."/>
            <person name="Grossman A.R."/>
            <person name="Prochnik S.E."/>
        </authorList>
    </citation>
    <scope>NUCLEOTIDE SEQUENCE [LARGE SCALE GENOMIC DNA]</scope>
    <source>
        <strain evidence="8">4086291</strain>
    </source>
</reference>
<evidence type="ECO:0000256" key="2">
    <source>
        <dbReference type="ARBA" id="ARBA00022679"/>
    </source>
</evidence>
<dbReference type="EMBL" id="KV918856">
    <property type="protein sequence ID" value="OSX76783.1"/>
    <property type="molecule type" value="Genomic_DNA"/>
</dbReference>
<evidence type="ECO:0000256" key="4">
    <source>
        <dbReference type="ARBA" id="ARBA00022777"/>
    </source>
</evidence>
<feature type="compositionally biased region" description="Low complexity" evidence="6">
    <location>
        <begin position="389"/>
        <end position="419"/>
    </location>
</feature>
<dbReference type="Pfam" id="PF00069">
    <property type="entry name" value="Pkinase"/>
    <property type="match status" value="1"/>
</dbReference>
<dbReference type="InterPro" id="IPR000719">
    <property type="entry name" value="Prot_kinase_dom"/>
</dbReference>
<dbReference type="GO" id="GO:0005524">
    <property type="term" value="F:ATP binding"/>
    <property type="evidence" value="ECO:0007669"/>
    <property type="project" value="UniProtKB-KW"/>
</dbReference>
<keyword evidence="4" id="KW-0418">Kinase</keyword>
<evidence type="ECO:0000313" key="8">
    <source>
        <dbReference type="EMBL" id="OSX76783.1"/>
    </source>
</evidence>
<organism evidence="8 9">
    <name type="scientific">Porphyra umbilicalis</name>
    <name type="common">Purple laver</name>
    <name type="synonym">Red alga</name>
    <dbReference type="NCBI Taxonomy" id="2786"/>
    <lineage>
        <taxon>Eukaryota</taxon>
        <taxon>Rhodophyta</taxon>
        <taxon>Bangiophyceae</taxon>
        <taxon>Bangiales</taxon>
        <taxon>Bangiaceae</taxon>
        <taxon>Porphyra</taxon>
    </lineage>
</organism>
<feature type="region of interest" description="Disordered" evidence="6">
    <location>
        <begin position="375"/>
        <end position="458"/>
    </location>
</feature>
<name>A0A1X6P829_PORUM</name>
<keyword evidence="1" id="KW-0723">Serine/threonine-protein kinase</keyword>
<dbReference type="OrthoDB" id="5295at2759"/>
<feature type="compositionally biased region" description="Pro residues" evidence="6">
    <location>
        <begin position="552"/>
        <end position="562"/>
    </location>
</feature>
<proteinExistence type="predicted"/>
<keyword evidence="5" id="KW-0067">ATP-binding</keyword>
<dbReference type="PROSITE" id="PS00108">
    <property type="entry name" value="PROTEIN_KINASE_ST"/>
    <property type="match status" value="1"/>
</dbReference>
<feature type="domain" description="Protein kinase" evidence="7">
    <location>
        <begin position="1"/>
        <end position="246"/>
    </location>
</feature>
<keyword evidence="3" id="KW-0547">Nucleotide-binding</keyword>
<dbReference type="Gene3D" id="3.30.200.20">
    <property type="entry name" value="Phosphorylase Kinase, domain 1"/>
    <property type="match status" value="1"/>
</dbReference>
<dbReference type="PROSITE" id="PS50011">
    <property type="entry name" value="PROTEIN_KINASE_DOM"/>
    <property type="match status" value="1"/>
</dbReference>
<evidence type="ECO:0000313" key="9">
    <source>
        <dbReference type="Proteomes" id="UP000218209"/>
    </source>
</evidence>
<dbReference type="GO" id="GO:0004674">
    <property type="term" value="F:protein serine/threonine kinase activity"/>
    <property type="evidence" value="ECO:0007669"/>
    <property type="project" value="UniProtKB-KW"/>
</dbReference>
<keyword evidence="9" id="KW-1185">Reference proteome</keyword>
<evidence type="ECO:0000256" key="6">
    <source>
        <dbReference type="SAM" id="MobiDB-lite"/>
    </source>
</evidence>